<evidence type="ECO:0000256" key="14">
    <source>
        <dbReference type="PROSITE-ProRule" id="PRU00192"/>
    </source>
</evidence>
<evidence type="ECO:0000256" key="1">
    <source>
        <dbReference type="ARBA" id="ARBA00004549"/>
    </source>
</evidence>
<accession>W6MGS8</accession>
<dbReference type="GeneID" id="34518459"/>
<dbReference type="AlphaFoldDB" id="W6MGS8"/>
<comment type="similarity">
    <text evidence="2">Belongs to the peroxin-13 family.</text>
</comment>
<dbReference type="GO" id="GO:1990429">
    <property type="term" value="C:peroxisomal importomer complex"/>
    <property type="evidence" value="ECO:0007669"/>
    <property type="project" value="EnsemblFungi"/>
</dbReference>
<dbReference type="PROSITE" id="PS50002">
    <property type="entry name" value="SH3"/>
    <property type="match status" value="1"/>
</dbReference>
<dbReference type="GO" id="GO:0008320">
    <property type="term" value="F:protein transmembrane transporter activity"/>
    <property type="evidence" value="ECO:0007669"/>
    <property type="project" value="EnsemblFungi"/>
</dbReference>
<dbReference type="SUPFAM" id="SSF50044">
    <property type="entry name" value="SH3-domain"/>
    <property type="match status" value="1"/>
</dbReference>
<evidence type="ECO:0000256" key="11">
    <source>
        <dbReference type="ARBA" id="ARBA00029693"/>
    </source>
</evidence>
<proteinExistence type="inferred from homology"/>
<evidence type="ECO:0000256" key="7">
    <source>
        <dbReference type="ARBA" id="ARBA00022989"/>
    </source>
</evidence>
<gene>
    <name evidence="17" type="ORF">KUCA_T00001023001</name>
</gene>
<keyword evidence="3 14" id="KW-0728">SH3 domain</keyword>
<name>W6MGS8_9ASCO</name>
<reference evidence="17" key="2">
    <citation type="submission" date="2014-02" db="EMBL/GenBank/DDBJ databases">
        <title>Complete DNA sequence of /Kuraishia capsulata/ illustrates novel genomic features among budding yeasts (/Saccharomycotina/).</title>
        <authorList>
            <person name="Morales L."/>
            <person name="Noel B."/>
            <person name="Porcel B."/>
            <person name="Marcet-Houben M."/>
            <person name="Hullo M-F."/>
            <person name="Sacerdot C."/>
            <person name="Tekaia F."/>
            <person name="Leh-Louis V."/>
            <person name="Despons L."/>
            <person name="Khanna V."/>
            <person name="Aury J-M."/>
            <person name="Barbe V."/>
            <person name="Couloux A."/>
            <person name="Labadie K."/>
            <person name="Pelletier E."/>
            <person name="Souciet J-L."/>
            <person name="Boekhout T."/>
            <person name="Gabaldon T."/>
            <person name="Wincker P."/>
            <person name="Dujon B."/>
        </authorList>
    </citation>
    <scope>NUCLEOTIDE SEQUENCE</scope>
    <source>
        <strain evidence="17">CBS 1993</strain>
    </source>
</reference>
<keyword evidence="6" id="KW-0653">Protein transport</keyword>
<comment type="subcellular location">
    <subcellularLocation>
        <location evidence="1">Peroxisome membrane</location>
        <topology evidence="1">Single-pass membrane protein</topology>
    </subcellularLocation>
</comment>
<dbReference type="InterPro" id="IPR007223">
    <property type="entry name" value="Peroxin-13_N"/>
</dbReference>
<evidence type="ECO:0000256" key="8">
    <source>
        <dbReference type="ARBA" id="ARBA00023010"/>
    </source>
</evidence>
<feature type="region of interest" description="Disordered" evidence="15">
    <location>
        <begin position="1"/>
        <end position="55"/>
    </location>
</feature>
<keyword evidence="4" id="KW-0813">Transport</keyword>
<organism evidence="17 18">
    <name type="scientific">Kuraishia capsulata CBS 1993</name>
    <dbReference type="NCBI Taxonomy" id="1382522"/>
    <lineage>
        <taxon>Eukaryota</taxon>
        <taxon>Fungi</taxon>
        <taxon>Dikarya</taxon>
        <taxon>Ascomycota</taxon>
        <taxon>Saccharomycotina</taxon>
        <taxon>Pichiomycetes</taxon>
        <taxon>Pichiales</taxon>
        <taxon>Pichiaceae</taxon>
        <taxon>Kuraishia</taxon>
    </lineage>
</organism>
<evidence type="ECO:0000256" key="6">
    <source>
        <dbReference type="ARBA" id="ARBA00022927"/>
    </source>
</evidence>
<dbReference type="HOGENOM" id="CLU_034386_1_2_1"/>
<evidence type="ECO:0000259" key="16">
    <source>
        <dbReference type="PROSITE" id="PS50002"/>
    </source>
</evidence>
<evidence type="ECO:0000256" key="4">
    <source>
        <dbReference type="ARBA" id="ARBA00022448"/>
    </source>
</evidence>
<sequence length="427" mass="45896">MSQPRAKPWEVSSGTSMASTTPATSATVSESGAPAIPSKPSSMTSSSLNTASAASTGLASNPNTFGNMMSNSYTSPYSSGYGSAGGYGAYSGYGGYGSSGYGGLGGFGSSSYGGYGGGMYGSRYGGGYGGMYGNNMMNMGNGNELGGLAQNSEATFQLIESMIGAVGGFAQMLESTYYATHNSFFTMISMAEQFSHLKNALGSLLGIFTLIKWAKKLLGRAVGIKKSLTPAEFAKFQKKQLKERDNSNNSNNNNNNRISLKPLVFFLAAIFGLPYLMNKLIRRLAQEQQNSVAHQLRPDQLQNGEPQQLPLQAQNQAQQVDPTRLEFARALYDFNPENNEVELALRRGDLVAILSRADPLTGEESKWWKCRSRDSRLGFVPYNYLEVIQRNKNGNAIQSITSNAPQETAASSKTAKIDADEFKNLKT</sequence>
<dbReference type="FunFam" id="2.30.30.40:FF:000128">
    <property type="entry name" value="Peroxisomal membrane protein (Pex13)"/>
    <property type="match status" value="1"/>
</dbReference>
<comment type="subunit">
    <text evidence="13">Interacts (via SH3 domain) with PEX14 (via SH3-binding motif); forming the PEX13-PEX14 docking complex.</text>
</comment>
<dbReference type="PANTHER" id="PTHR19332">
    <property type="entry name" value="PEROXISOMAL MEMBRANE PROTEIN PEX13"/>
    <property type="match status" value="1"/>
</dbReference>
<feature type="compositionally biased region" description="Low complexity" evidence="15">
    <location>
        <begin position="12"/>
        <end position="31"/>
    </location>
</feature>
<dbReference type="RefSeq" id="XP_022457071.1">
    <property type="nucleotide sequence ID" value="XM_022605621.1"/>
</dbReference>
<evidence type="ECO:0000256" key="10">
    <source>
        <dbReference type="ARBA" id="ARBA00023140"/>
    </source>
</evidence>
<evidence type="ECO:0000256" key="5">
    <source>
        <dbReference type="ARBA" id="ARBA00022692"/>
    </source>
</evidence>
<feature type="region of interest" description="Disordered" evidence="15">
    <location>
        <begin position="402"/>
        <end position="427"/>
    </location>
</feature>
<feature type="domain" description="SH3" evidence="16">
    <location>
        <begin position="323"/>
        <end position="390"/>
    </location>
</feature>
<feature type="compositionally biased region" description="Polar residues" evidence="15">
    <location>
        <begin position="402"/>
        <end position="414"/>
    </location>
</feature>
<keyword evidence="7" id="KW-1133">Transmembrane helix</keyword>
<keyword evidence="9" id="KW-0472">Membrane</keyword>
<keyword evidence="5" id="KW-0812">Transmembrane</keyword>
<dbReference type="InterPro" id="IPR035463">
    <property type="entry name" value="Pex13"/>
</dbReference>
<protein>
    <recommendedName>
        <fullName evidence="12">Peroxisomal membrane protein PEX13</fullName>
    </recommendedName>
    <alternativeName>
        <fullName evidence="11">Peroxin-13</fullName>
    </alternativeName>
</protein>
<dbReference type="GO" id="GO:0016560">
    <property type="term" value="P:protein import into peroxisome matrix, docking"/>
    <property type="evidence" value="ECO:0007669"/>
    <property type="project" value="EnsemblFungi"/>
</dbReference>
<keyword evidence="8" id="KW-0811">Translocation</keyword>
<dbReference type="Pfam" id="PF14604">
    <property type="entry name" value="SH3_9"/>
    <property type="match status" value="1"/>
</dbReference>
<dbReference type="Pfam" id="PF04088">
    <property type="entry name" value="Peroxin-13_N"/>
    <property type="match status" value="1"/>
</dbReference>
<dbReference type="EMBL" id="HG793125">
    <property type="protein sequence ID" value="CDK25056.1"/>
    <property type="molecule type" value="Genomic_DNA"/>
</dbReference>
<feature type="compositionally biased region" description="Low complexity" evidence="15">
    <location>
        <begin position="41"/>
        <end position="55"/>
    </location>
</feature>
<dbReference type="CDD" id="cd11771">
    <property type="entry name" value="SH3_Pex13p_fungal"/>
    <property type="match status" value="1"/>
</dbReference>
<dbReference type="SMART" id="SM00326">
    <property type="entry name" value="SH3"/>
    <property type="match status" value="1"/>
</dbReference>
<dbReference type="GO" id="GO:0030674">
    <property type="term" value="F:protein-macromolecule adaptor activity"/>
    <property type="evidence" value="ECO:0007669"/>
    <property type="project" value="EnsemblFungi"/>
</dbReference>
<keyword evidence="18" id="KW-1185">Reference proteome</keyword>
<reference evidence="17" key="1">
    <citation type="submission" date="2013-12" db="EMBL/GenBank/DDBJ databases">
        <authorList>
            <person name="Genoscope - CEA"/>
        </authorList>
    </citation>
    <scope>NUCLEOTIDE SEQUENCE</scope>
    <source>
        <strain evidence="17">CBS 1993</strain>
    </source>
</reference>
<evidence type="ECO:0000256" key="15">
    <source>
        <dbReference type="SAM" id="MobiDB-lite"/>
    </source>
</evidence>
<dbReference type="PRINTS" id="PR00452">
    <property type="entry name" value="SH3DOMAIN"/>
</dbReference>
<evidence type="ECO:0000256" key="13">
    <source>
        <dbReference type="ARBA" id="ARBA00065871"/>
    </source>
</evidence>
<dbReference type="InterPro" id="IPR036028">
    <property type="entry name" value="SH3-like_dom_sf"/>
</dbReference>
<evidence type="ECO:0000256" key="9">
    <source>
        <dbReference type="ARBA" id="ARBA00023136"/>
    </source>
</evidence>
<dbReference type="STRING" id="1382522.W6MGS8"/>
<dbReference type="OrthoDB" id="10037838at2759"/>
<feature type="compositionally biased region" description="Basic and acidic residues" evidence="15">
    <location>
        <begin position="415"/>
        <end position="427"/>
    </location>
</feature>
<evidence type="ECO:0000313" key="18">
    <source>
        <dbReference type="Proteomes" id="UP000019384"/>
    </source>
</evidence>
<dbReference type="PANTHER" id="PTHR19332:SF1">
    <property type="entry name" value="PEROXISOMAL MEMBRANE PROTEIN PEX13"/>
    <property type="match status" value="1"/>
</dbReference>
<evidence type="ECO:0000313" key="17">
    <source>
        <dbReference type="EMBL" id="CDK25056.1"/>
    </source>
</evidence>
<evidence type="ECO:0000256" key="2">
    <source>
        <dbReference type="ARBA" id="ARBA00006033"/>
    </source>
</evidence>
<dbReference type="Proteomes" id="UP000019384">
    <property type="component" value="Unassembled WGS sequence"/>
</dbReference>
<evidence type="ECO:0000256" key="3">
    <source>
        <dbReference type="ARBA" id="ARBA00022443"/>
    </source>
</evidence>
<dbReference type="InterPro" id="IPR001452">
    <property type="entry name" value="SH3_domain"/>
</dbReference>
<evidence type="ECO:0000256" key="12">
    <source>
        <dbReference type="ARBA" id="ARBA00034535"/>
    </source>
</evidence>
<dbReference type="Gene3D" id="2.30.30.40">
    <property type="entry name" value="SH3 Domains"/>
    <property type="match status" value="1"/>
</dbReference>
<keyword evidence="10" id="KW-0576">Peroxisome</keyword>
<dbReference type="GO" id="GO:0005778">
    <property type="term" value="C:peroxisomal membrane"/>
    <property type="evidence" value="ECO:0007669"/>
    <property type="project" value="UniProtKB-SubCell"/>
</dbReference>